<evidence type="ECO:0000256" key="1">
    <source>
        <dbReference type="SAM" id="SignalP"/>
    </source>
</evidence>
<evidence type="ECO:0000313" key="2">
    <source>
        <dbReference type="EMBL" id="TGN19997.1"/>
    </source>
</evidence>
<accession>A0A4R9M2N7</accession>
<gene>
    <name evidence="2" type="ORF">EHS15_06380</name>
</gene>
<sequence length="322" mass="37815">MKSPKFYLSLISMMALSFESIYAEEETNVPPKKKETRNATYSLLLKRQDYKLTPYEYTSYTEKTDPTEWKETRKLNQNSKILIPFVFGYENLESLWKWEISYFEMETVNPNAMVVSSKQSVLNADRHYFSPNARSEAEANVYKIFMLNEGWSLSLGGGIRNINRYIYGNYLSQGAFQEYFFTYGPQISLKTSYEIMDRLQMHFGLDVFYTQGNRFVRNTSVGQESLTFAHFTAGAQGVYRGYEADISLSYRFHENMKFHWGYNWIESQFSYLNLRQIDTEFTGRGNVFENSNQIALTRIRMPVRSGNFETLKGMYFAVSIHY</sequence>
<dbReference type="InterPro" id="IPR027614">
    <property type="entry name" value="OMP_Lepto"/>
</dbReference>
<dbReference type="AlphaFoldDB" id="A0A4R9M2N7"/>
<dbReference type="RefSeq" id="WP_135759715.1">
    <property type="nucleotide sequence ID" value="NZ_RQHW01000018.1"/>
</dbReference>
<organism evidence="2 3">
    <name type="scientific">Leptospira idonii</name>
    <dbReference type="NCBI Taxonomy" id="1193500"/>
    <lineage>
        <taxon>Bacteria</taxon>
        <taxon>Pseudomonadati</taxon>
        <taxon>Spirochaetota</taxon>
        <taxon>Spirochaetia</taxon>
        <taxon>Leptospirales</taxon>
        <taxon>Leptospiraceae</taxon>
        <taxon>Leptospira</taxon>
    </lineage>
</organism>
<dbReference type="EMBL" id="RQHW01000018">
    <property type="protein sequence ID" value="TGN19997.1"/>
    <property type="molecule type" value="Genomic_DNA"/>
</dbReference>
<dbReference type="NCBIfam" id="TIGR04327">
    <property type="entry name" value="OMP_LA_2444"/>
    <property type="match status" value="1"/>
</dbReference>
<evidence type="ECO:0000313" key="3">
    <source>
        <dbReference type="Proteomes" id="UP000298058"/>
    </source>
</evidence>
<comment type="caution">
    <text evidence="2">The sequence shown here is derived from an EMBL/GenBank/DDBJ whole genome shotgun (WGS) entry which is preliminary data.</text>
</comment>
<proteinExistence type="predicted"/>
<protein>
    <submittedName>
        <fullName evidence="2">Uncharacterized protein</fullName>
    </submittedName>
</protein>
<name>A0A4R9M2N7_9LEPT</name>
<keyword evidence="3" id="KW-1185">Reference proteome</keyword>
<dbReference type="OrthoDB" id="342691at2"/>
<feature type="signal peptide" evidence="1">
    <location>
        <begin position="1"/>
        <end position="23"/>
    </location>
</feature>
<reference evidence="2" key="1">
    <citation type="journal article" date="2019" name="PLoS Negl. Trop. Dis.">
        <title>Revisiting the worldwide diversity of Leptospira species in the environment.</title>
        <authorList>
            <person name="Vincent A.T."/>
            <person name="Schiettekatte O."/>
            <person name="Bourhy P."/>
            <person name="Veyrier F.J."/>
            <person name="Picardeau M."/>
        </authorList>
    </citation>
    <scope>NUCLEOTIDE SEQUENCE [LARGE SCALE GENOMIC DNA]</scope>
    <source>
        <strain evidence="2">201300427</strain>
    </source>
</reference>
<keyword evidence="1" id="KW-0732">Signal</keyword>
<dbReference type="Proteomes" id="UP000298058">
    <property type="component" value="Unassembled WGS sequence"/>
</dbReference>
<feature type="chain" id="PRO_5020858488" evidence="1">
    <location>
        <begin position="24"/>
        <end position="322"/>
    </location>
</feature>